<gene>
    <name evidence="1" type="ORF">ENS59_04745</name>
</gene>
<dbReference type="EMBL" id="DSVL01000144">
    <property type="protein sequence ID" value="HFH28805.1"/>
    <property type="molecule type" value="Genomic_DNA"/>
</dbReference>
<proteinExistence type="predicted"/>
<comment type="caution">
    <text evidence="1">The sequence shown here is derived from an EMBL/GenBank/DDBJ whole genome shotgun (WGS) entry which is preliminary data.</text>
</comment>
<evidence type="ECO:0000313" key="1">
    <source>
        <dbReference type="EMBL" id="HFH28805.1"/>
    </source>
</evidence>
<protein>
    <submittedName>
        <fullName evidence="1">Phage morphogenesis protein</fullName>
    </submittedName>
</protein>
<sequence length="187" mass="20564">MILDVLAARLQNPRTFDGLGNRAVSLVQKNIEQGPWAQNAPLTAAVKQGNKPLRDRGQLLASITYRAEPGKVVVGTNHPAAELLHNGGVVRPVRSKALALPAGSWVRSLMRGTDLQPRVVLEQLRGAGWSIWKQGNVILGRKKGGKDVFPLFILRTAVTIPARPFMRLPPESVAYLEEFLRQKLLDL</sequence>
<dbReference type="AlphaFoldDB" id="A0A7C3IJC6"/>
<organism evidence="1">
    <name type="scientific">Gracilinema caldarium</name>
    <dbReference type="NCBI Taxonomy" id="215591"/>
    <lineage>
        <taxon>Bacteria</taxon>
        <taxon>Pseudomonadati</taxon>
        <taxon>Spirochaetota</taxon>
        <taxon>Spirochaetia</taxon>
        <taxon>Spirochaetales</taxon>
        <taxon>Breznakiellaceae</taxon>
        <taxon>Gracilinema</taxon>
    </lineage>
</organism>
<reference evidence="1" key="1">
    <citation type="journal article" date="2020" name="mSystems">
        <title>Genome- and Community-Level Interaction Insights into Carbon Utilization and Element Cycling Functions of Hydrothermarchaeota in Hydrothermal Sediment.</title>
        <authorList>
            <person name="Zhou Z."/>
            <person name="Liu Y."/>
            <person name="Xu W."/>
            <person name="Pan J."/>
            <person name="Luo Z.H."/>
            <person name="Li M."/>
        </authorList>
    </citation>
    <scope>NUCLEOTIDE SEQUENCE [LARGE SCALE GENOMIC DNA]</scope>
    <source>
        <strain evidence="1">SpSt-503</strain>
    </source>
</reference>
<name>A0A7C3IJC6_9SPIR</name>
<accession>A0A7C3IJC6</accession>